<accession>A0ABQ8I2D6</accession>
<reference evidence="1 2" key="1">
    <citation type="submission" date="2021-02" db="EMBL/GenBank/DDBJ databases">
        <title>Plant Genome Project.</title>
        <authorList>
            <person name="Zhang R.-G."/>
        </authorList>
    </citation>
    <scope>NUCLEOTIDE SEQUENCE [LARGE SCALE GENOMIC DNA]</scope>
    <source>
        <tissue evidence="1">Leaves</tissue>
    </source>
</reference>
<comment type="caution">
    <text evidence="1">The sequence shown here is derived from an EMBL/GenBank/DDBJ whole genome shotgun (WGS) entry which is preliminary data.</text>
</comment>
<proteinExistence type="predicted"/>
<evidence type="ECO:0008006" key="3">
    <source>
        <dbReference type="Google" id="ProtNLM"/>
    </source>
</evidence>
<gene>
    <name evidence="1" type="ORF">JRO89_XS05G0188800</name>
</gene>
<organism evidence="1 2">
    <name type="scientific">Xanthoceras sorbifolium</name>
    <dbReference type="NCBI Taxonomy" id="99658"/>
    <lineage>
        <taxon>Eukaryota</taxon>
        <taxon>Viridiplantae</taxon>
        <taxon>Streptophyta</taxon>
        <taxon>Embryophyta</taxon>
        <taxon>Tracheophyta</taxon>
        <taxon>Spermatophyta</taxon>
        <taxon>Magnoliopsida</taxon>
        <taxon>eudicotyledons</taxon>
        <taxon>Gunneridae</taxon>
        <taxon>Pentapetalae</taxon>
        <taxon>rosids</taxon>
        <taxon>malvids</taxon>
        <taxon>Sapindales</taxon>
        <taxon>Sapindaceae</taxon>
        <taxon>Xanthoceroideae</taxon>
        <taxon>Xanthoceras</taxon>
    </lineage>
</organism>
<evidence type="ECO:0000313" key="1">
    <source>
        <dbReference type="EMBL" id="KAH7570781.1"/>
    </source>
</evidence>
<evidence type="ECO:0000313" key="2">
    <source>
        <dbReference type="Proteomes" id="UP000827721"/>
    </source>
</evidence>
<sequence length="282" mass="31994">MTSLPMEGLRWAKVAMTYIVPETTNHEQNLREPQSGAVSMLNGLTYMPQVNNDRKPNLHQEFFNLNDVHAFYNIYAKEAGFSVRIGSSKKNELWNTLVYKIDKKMENDDCCVFKVDKRNEVIDRAREIICEKPVTTSRWTKTAKCDVVVDDKGMKISDFQDKSMLTCRTRLFQLASNVIENVVASEEASKILEDDLNNVLSEVKSVVRSDSISERHSSTPHIYNEPLAVRAKGCKKRLKGGKETAKGKTTNNSRRCNGCGKVGQSHDKRNCPMINNRGEDLQ</sequence>
<dbReference type="EMBL" id="JAFEMO010000005">
    <property type="protein sequence ID" value="KAH7570781.1"/>
    <property type="molecule type" value="Genomic_DNA"/>
</dbReference>
<keyword evidence="2" id="KW-1185">Reference proteome</keyword>
<dbReference type="Proteomes" id="UP000827721">
    <property type="component" value="Unassembled WGS sequence"/>
</dbReference>
<name>A0ABQ8I2D6_9ROSI</name>
<protein>
    <recommendedName>
        <fullName evidence="3">Protein FAR1-RELATED SEQUENCE</fullName>
    </recommendedName>
</protein>